<reference evidence="2" key="1">
    <citation type="submission" date="2021-02" db="EMBL/GenBank/DDBJ databases">
        <authorList>
            <person name="Nowell W R."/>
        </authorList>
    </citation>
    <scope>NUCLEOTIDE SEQUENCE</scope>
</reference>
<feature type="compositionally biased region" description="Low complexity" evidence="1">
    <location>
        <begin position="62"/>
        <end position="72"/>
    </location>
</feature>
<gene>
    <name evidence="2" type="ORF">HFQ381_LOCUS33768</name>
</gene>
<dbReference type="AlphaFoldDB" id="A0A821CPW4"/>
<sequence>DMHHVYEDTFKSTPAMYTNLIVGNRNRRQASDELIHKRPTQTFLLNHITQRQQKKKNKRIQKQQTIRQTSTA</sequence>
<feature type="non-terminal residue" evidence="2">
    <location>
        <position position="1"/>
    </location>
</feature>
<evidence type="ECO:0000313" key="3">
    <source>
        <dbReference type="Proteomes" id="UP000663851"/>
    </source>
</evidence>
<feature type="compositionally biased region" description="Basic residues" evidence="1">
    <location>
        <begin position="52"/>
        <end position="61"/>
    </location>
</feature>
<dbReference type="Proteomes" id="UP000663851">
    <property type="component" value="Unassembled WGS sequence"/>
</dbReference>
<feature type="region of interest" description="Disordered" evidence="1">
    <location>
        <begin position="43"/>
        <end position="72"/>
    </location>
</feature>
<protein>
    <submittedName>
        <fullName evidence="2">Uncharacterized protein</fullName>
    </submittedName>
</protein>
<comment type="caution">
    <text evidence="2">The sequence shown here is derived from an EMBL/GenBank/DDBJ whole genome shotgun (WGS) entry which is preliminary data.</text>
</comment>
<organism evidence="2 3">
    <name type="scientific">Rotaria socialis</name>
    <dbReference type="NCBI Taxonomy" id="392032"/>
    <lineage>
        <taxon>Eukaryota</taxon>
        <taxon>Metazoa</taxon>
        <taxon>Spiralia</taxon>
        <taxon>Gnathifera</taxon>
        <taxon>Rotifera</taxon>
        <taxon>Eurotatoria</taxon>
        <taxon>Bdelloidea</taxon>
        <taxon>Philodinida</taxon>
        <taxon>Philodinidae</taxon>
        <taxon>Rotaria</taxon>
    </lineage>
</organism>
<proteinExistence type="predicted"/>
<evidence type="ECO:0000256" key="1">
    <source>
        <dbReference type="SAM" id="MobiDB-lite"/>
    </source>
</evidence>
<dbReference type="EMBL" id="CAJOBO010011593">
    <property type="protein sequence ID" value="CAF4606072.1"/>
    <property type="molecule type" value="Genomic_DNA"/>
</dbReference>
<accession>A0A821CPW4</accession>
<evidence type="ECO:0000313" key="2">
    <source>
        <dbReference type="EMBL" id="CAF4606072.1"/>
    </source>
</evidence>
<name>A0A821CPW4_9BILA</name>